<dbReference type="RefSeq" id="WP_053768080.1">
    <property type="nucleotide sequence ID" value="NZ_LHCI01000106.1"/>
</dbReference>
<evidence type="ECO:0000313" key="4">
    <source>
        <dbReference type="Proteomes" id="UP000037685"/>
    </source>
</evidence>
<organism evidence="3 4">
    <name type="scientific">Thermus aquaticus</name>
    <dbReference type="NCBI Taxonomy" id="271"/>
    <lineage>
        <taxon>Bacteria</taxon>
        <taxon>Thermotogati</taxon>
        <taxon>Deinococcota</taxon>
        <taxon>Deinococci</taxon>
        <taxon>Thermales</taxon>
        <taxon>Thermaceae</taxon>
        <taxon>Thermus</taxon>
    </lineage>
</organism>
<evidence type="ECO:0000256" key="1">
    <source>
        <dbReference type="SAM" id="Phobius"/>
    </source>
</evidence>
<keyword evidence="1" id="KW-0472">Membrane</keyword>
<evidence type="ECO:0000259" key="2">
    <source>
        <dbReference type="Pfam" id="PF10646"/>
    </source>
</evidence>
<keyword evidence="1" id="KW-1133">Transmembrane helix</keyword>
<comment type="caution">
    <text evidence="3">The sequence shown here is derived from an EMBL/GenBank/DDBJ whole genome shotgun (WGS) entry which is preliminary data.</text>
</comment>
<protein>
    <submittedName>
        <fullName evidence="3">Sporulation and spore germination</fullName>
    </submittedName>
</protein>
<proteinExistence type="predicted"/>
<dbReference type="Proteomes" id="UP000037685">
    <property type="component" value="Unassembled WGS sequence"/>
</dbReference>
<keyword evidence="1" id="KW-0812">Transmembrane</keyword>
<dbReference type="AlphaFoldDB" id="A0A0M9AH23"/>
<reference evidence="3 4" key="1">
    <citation type="submission" date="2015-07" db="EMBL/GenBank/DDBJ databases">
        <authorList>
            <person name="Noorani M."/>
        </authorList>
    </citation>
    <scope>NUCLEOTIDE SEQUENCE [LARGE SCALE GENOMIC DNA]</scope>
    <source>
        <strain evidence="4">ATCC 25104 / DSM 625 / JCM 10724 / NBRC 103206 / NCIMB 11243 / YT-1</strain>
    </source>
</reference>
<dbReference type="PATRIC" id="fig|271.14.peg.1805"/>
<name>A0A0M9AH23_THEAQ</name>
<dbReference type="EMBL" id="LHCI01000106">
    <property type="protein sequence ID" value="KOX90541.1"/>
    <property type="molecule type" value="Genomic_DNA"/>
</dbReference>
<sequence>MRGLFTLWNLFGLIVFLLGGAFYLKGQERMGPAALPIPAEEAAQNTLVLVLLRPNPPEGFLKETRTLELGPGETPGGKALELWSEAASAPRPKALFFQGKRLWVDLPQNFALGLDATLEAFRLYSLAYTLLSTFPQAEEVRFLVEGRPSAGLAHLDLSKPIRLP</sequence>
<feature type="transmembrane region" description="Helical" evidence="1">
    <location>
        <begin position="6"/>
        <end position="24"/>
    </location>
</feature>
<dbReference type="Pfam" id="PF10646">
    <property type="entry name" value="Germane"/>
    <property type="match status" value="1"/>
</dbReference>
<gene>
    <name evidence="3" type="ORF">BVI061214_01734</name>
</gene>
<accession>A0A0M9AH23</accession>
<evidence type="ECO:0000313" key="3">
    <source>
        <dbReference type="EMBL" id="KOX90541.1"/>
    </source>
</evidence>
<feature type="domain" description="GerMN" evidence="2">
    <location>
        <begin position="101"/>
        <end position="148"/>
    </location>
</feature>
<dbReference type="InterPro" id="IPR019606">
    <property type="entry name" value="GerMN"/>
</dbReference>